<feature type="compositionally biased region" description="Polar residues" evidence="6">
    <location>
        <begin position="278"/>
        <end position="289"/>
    </location>
</feature>
<evidence type="ECO:0000256" key="4">
    <source>
        <dbReference type="ARBA" id="ARBA00023054"/>
    </source>
</evidence>
<evidence type="ECO:0000256" key="1">
    <source>
        <dbReference type="ARBA" id="ARBA00004536"/>
    </source>
</evidence>
<dbReference type="PANTHER" id="PTHR13546">
    <property type="entry name" value="RE60986P"/>
    <property type="match status" value="1"/>
</dbReference>
<dbReference type="Proteomes" id="UP000694844">
    <property type="component" value="Chromosome 4"/>
</dbReference>
<feature type="compositionally biased region" description="Polar residues" evidence="6">
    <location>
        <begin position="468"/>
        <end position="481"/>
    </location>
</feature>
<feature type="compositionally biased region" description="Polar residues" evidence="6">
    <location>
        <begin position="399"/>
        <end position="448"/>
    </location>
</feature>
<feature type="region of interest" description="Disordered" evidence="6">
    <location>
        <begin position="366"/>
        <end position="661"/>
    </location>
</feature>
<feature type="compositionally biased region" description="Polar residues" evidence="6">
    <location>
        <begin position="299"/>
        <end position="313"/>
    </location>
</feature>
<evidence type="ECO:0000256" key="5">
    <source>
        <dbReference type="SAM" id="Coils"/>
    </source>
</evidence>
<feature type="compositionally biased region" description="Low complexity" evidence="6">
    <location>
        <begin position="1"/>
        <end position="18"/>
    </location>
</feature>
<comment type="subcellular location">
    <subcellularLocation>
        <location evidence="1">Cell junction</location>
        <location evidence="1">Adherens junction</location>
    </subcellularLocation>
</comment>
<feature type="compositionally biased region" description="Polar residues" evidence="6">
    <location>
        <begin position="527"/>
        <end position="546"/>
    </location>
</feature>
<feature type="region of interest" description="Disordered" evidence="6">
    <location>
        <begin position="1"/>
        <end position="38"/>
    </location>
</feature>
<dbReference type="Pfam" id="PF10226">
    <property type="entry name" value="CCDC85"/>
    <property type="match status" value="1"/>
</dbReference>
<dbReference type="OrthoDB" id="10056395at2759"/>
<evidence type="ECO:0000256" key="6">
    <source>
        <dbReference type="SAM" id="MobiDB-lite"/>
    </source>
</evidence>
<comment type="similarity">
    <text evidence="2">Belongs to the CCDC85 family.</text>
</comment>
<dbReference type="RefSeq" id="XP_022330993.1">
    <property type="nucleotide sequence ID" value="XM_022475285.1"/>
</dbReference>
<feature type="compositionally biased region" description="Polar residues" evidence="6">
    <location>
        <begin position="576"/>
        <end position="587"/>
    </location>
</feature>
<feature type="region of interest" description="Disordered" evidence="6">
    <location>
        <begin position="237"/>
        <end position="317"/>
    </location>
</feature>
<gene>
    <name evidence="8" type="primary">LOC111129137</name>
</gene>
<accession>A0A8B8DTM5</accession>
<dbReference type="InterPro" id="IPR019359">
    <property type="entry name" value="CCDC85"/>
</dbReference>
<feature type="compositionally biased region" description="Basic and acidic residues" evidence="6">
    <location>
        <begin position="510"/>
        <end position="526"/>
    </location>
</feature>
<feature type="compositionally biased region" description="Basic and acidic residues" evidence="6">
    <location>
        <begin position="588"/>
        <end position="652"/>
    </location>
</feature>
<sequence>MVKMSVSSVPSAGSSARSTPVPTQNSQGPGPYKPIVPSQYGAAIGKQSDDELRRKGVEEMLRMVRRLESENRSIIAEHSSIIKDVNRRIQIYNMEMRGLKDINQKLQDDNQELRDLCCFLDDDRQRSRKLAREWQRFGRYTASVMRSEVSAYQEKLKALEGKQEELISENLELKELCLYLDQERIGFTHTRDDGDGSSNSTTAGNEENAQVPHIPDVAVTNDLNRRDSTYIQQLESQVQQLEKEKTDLQKSGHRFSNPAKDKNPNPPSHLQLKGSPVKSVQSLLTSEQRGTPVGKNGGDQHSSAPSTPSTLADTPSKPEAVVHAMKVLEVHEQLERPKTEVGGENLDDKEKAIVREMCNVVWRKLGDAKPERGSPHPVYENMSPPPPPLPPSHRSQPPVSNSRKSPSSGSAPNPDYQQNSSQHYLPCQTSPKYTSDSEAFGSNYQTSPPGGPILHCNATIPNPGASHTVHSQNLPHYQQYRSPPPLYPKEKPPPSVSSYDSDHSSYVSQSHDRPHLPSSYYHDRQGQSRSQLDPANYQHRASSQSDLMPPPSPRQPYKKHYSQSDVRGRDYGRSGQAPSQGPHSYSQEVRERGRPRENGAPREGREGSYTREAREGSYPRESSASREGDPRRIRESRTPDPWDFRDPRHEPISKTSKGSYH</sequence>
<dbReference type="GO" id="GO:0005912">
    <property type="term" value="C:adherens junction"/>
    <property type="evidence" value="ECO:0007669"/>
    <property type="project" value="UniProtKB-SubCell"/>
</dbReference>
<feature type="region of interest" description="Disordered" evidence="6">
    <location>
        <begin position="189"/>
        <end position="217"/>
    </location>
</feature>
<feature type="coiled-coil region" evidence="5">
    <location>
        <begin position="142"/>
        <end position="176"/>
    </location>
</feature>
<evidence type="ECO:0000313" key="8">
    <source>
        <dbReference type="RefSeq" id="XP_022330993.1"/>
    </source>
</evidence>
<dbReference type="KEGG" id="cvn:111129137"/>
<name>A0A8B8DTM5_CRAVI</name>
<feature type="compositionally biased region" description="Polar residues" evidence="6">
    <location>
        <begin position="196"/>
        <end position="208"/>
    </location>
</feature>
<feature type="compositionally biased region" description="Low complexity" evidence="6">
    <location>
        <begin position="496"/>
        <end position="509"/>
    </location>
</feature>
<evidence type="ECO:0000313" key="7">
    <source>
        <dbReference type="Proteomes" id="UP000694844"/>
    </source>
</evidence>
<keyword evidence="3" id="KW-0965">Cell junction</keyword>
<reference evidence="8" key="1">
    <citation type="submission" date="2025-08" db="UniProtKB">
        <authorList>
            <consortium name="RefSeq"/>
        </authorList>
    </citation>
    <scope>IDENTIFICATION</scope>
    <source>
        <tissue evidence="8">Whole sample</tissue>
    </source>
</reference>
<dbReference type="GeneID" id="111129137"/>
<protein>
    <submittedName>
        <fullName evidence="8">Serine/arginine repetitive matrix protein 2-like</fullName>
    </submittedName>
</protein>
<feature type="coiled-coil region" evidence="5">
    <location>
        <begin position="57"/>
        <end position="116"/>
    </location>
</feature>
<proteinExistence type="inferred from homology"/>
<feature type="compositionally biased region" description="Basic and acidic residues" evidence="6">
    <location>
        <begin position="241"/>
        <end position="250"/>
    </location>
</feature>
<keyword evidence="7" id="KW-1185">Reference proteome</keyword>
<organism evidence="7 8">
    <name type="scientific">Crassostrea virginica</name>
    <name type="common">Eastern oyster</name>
    <dbReference type="NCBI Taxonomy" id="6565"/>
    <lineage>
        <taxon>Eukaryota</taxon>
        <taxon>Metazoa</taxon>
        <taxon>Spiralia</taxon>
        <taxon>Lophotrochozoa</taxon>
        <taxon>Mollusca</taxon>
        <taxon>Bivalvia</taxon>
        <taxon>Autobranchia</taxon>
        <taxon>Pteriomorphia</taxon>
        <taxon>Ostreida</taxon>
        <taxon>Ostreoidea</taxon>
        <taxon>Ostreidae</taxon>
        <taxon>Crassostrea</taxon>
    </lineage>
</organism>
<evidence type="ECO:0000256" key="3">
    <source>
        <dbReference type="ARBA" id="ARBA00022949"/>
    </source>
</evidence>
<dbReference type="PANTHER" id="PTHR13546:SF15">
    <property type="entry name" value="CCDC85"/>
    <property type="match status" value="1"/>
</dbReference>
<dbReference type="AlphaFoldDB" id="A0A8B8DTM5"/>
<keyword evidence="4 5" id="KW-0175">Coiled coil</keyword>
<evidence type="ECO:0000256" key="2">
    <source>
        <dbReference type="ARBA" id="ARBA00009052"/>
    </source>
</evidence>